<accession>J9FWE6</accession>
<dbReference type="NCBIfam" id="TIGR01764">
    <property type="entry name" value="excise"/>
    <property type="match status" value="1"/>
</dbReference>
<comment type="caution">
    <text evidence="2">The sequence shown here is derived from an EMBL/GenBank/DDBJ whole genome shotgun (WGS) entry which is preliminary data.</text>
</comment>
<reference evidence="2" key="1">
    <citation type="journal article" date="2012" name="PLoS ONE">
        <title>Gene sets for utilization of primary and secondary nutrition supplies in the distal gut of endangered iberian lynx.</title>
        <authorList>
            <person name="Alcaide M."/>
            <person name="Messina E."/>
            <person name="Richter M."/>
            <person name="Bargiela R."/>
            <person name="Peplies J."/>
            <person name="Huws S.A."/>
            <person name="Newbold C.J."/>
            <person name="Golyshin P.N."/>
            <person name="Simon M.A."/>
            <person name="Lopez G."/>
            <person name="Yakimov M.M."/>
            <person name="Ferrer M."/>
        </authorList>
    </citation>
    <scope>NUCLEOTIDE SEQUENCE</scope>
</reference>
<evidence type="ECO:0000259" key="1">
    <source>
        <dbReference type="Pfam" id="PF12728"/>
    </source>
</evidence>
<name>J9FWE6_9ZZZZ</name>
<gene>
    <name evidence="2" type="ORF">EVA_18010</name>
</gene>
<organism evidence="2">
    <name type="scientific">gut metagenome</name>
    <dbReference type="NCBI Taxonomy" id="749906"/>
    <lineage>
        <taxon>unclassified sequences</taxon>
        <taxon>metagenomes</taxon>
        <taxon>organismal metagenomes</taxon>
    </lineage>
</organism>
<evidence type="ECO:0000313" key="2">
    <source>
        <dbReference type="EMBL" id="EJW93887.1"/>
    </source>
</evidence>
<dbReference type="InterPro" id="IPR009061">
    <property type="entry name" value="DNA-bd_dom_put_sf"/>
</dbReference>
<dbReference type="GO" id="GO:0003677">
    <property type="term" value="F:DNA binding"/>
    <property type="evidence" value="ECO:0007669"/>
    <property type="project" value="InterPro"/>
</dbReference>
<feature type="domain" description="Helix-turn-helix" evidence="1">
    <location>
        <begin position="40"/>
        <end position="91"/>
    </location>
</feature>
<dbReference type="EMBL" id="AMCI01006701">
    <property type="protein sequence ID" value="EJW93887.1"/>
    <property type="molecule type" value="Genomic_DNA"/>
</dbReference>
<dbReference type="Pfam" id="PF12728">
    <property type="entry name" value="HTH_17"/>
    <property type="match status" value="1"/>
</dbReference>
<dbReference type="SUPFAM" id="SSF46955">
    <property type="entry name" value="Putative DNA-binding domain"/>
    <property type="match status" value="1"/>
</dbReference>
<protein>
    <submittedName>
        <fullName evidence="2">DNA binding domain-containing protein, excisionase family</fullName>
    </submittedName>
</protein>
<sequence length="111" mass="12862">MINEIRTAQRASEFDKQEVQDIKETLKRIETYSILAAKNVLTCDDVALLTGLSKSHVYKLTSTHQIPHYKPTGKMVYFDRSEIESWLRQNRVATEQEIQERAATYVATKSR</sequence>
<dbReference type="InterPro" id="IPR010093">
    <property type="entry name" value="SinI_DNA-bd"/>
</dbReference>
<dbReference type="InterPro" id="IPR041657">
    <property type="entry name" value="HTH_17"/>
</dbReference>
<proteinExistence type="predicted"/>
<dbReference type="AlphaFoldDB" id="J9FWE6"/>